<dbReference type="SUPFAM" id="SSF52402">
    <property type="entry name" value="Adenine nucleotide alpha hydrolases-like"/>
    <property type="match status" value="1"/>
</dbReference>
<name>A0A1U7EWU8_NATPD</name>
<dbReference type="CDD" id="cd00293">
    <property type="entry name" value="USP-like"/>
    <property type="match status" value="1"/>
</dbReference>
<dbReference type="AlphaFoldDB" id="A0A1U7EWU8"/>
<dbReference type="RefSeq" id="WP_011323203.1">
    <property type="nucleotide sequence ID" value="NC_007426.1"/>
</dbReference>
<dbReference type="OrthoDB" id="281037at2157"/>
<dbReference type="GeneID" id="3701613"/>
<dbReference type="HOGENOM" id="CLU_049301_19_1_2"/>
<dbReference type="EMBL" id="CR936257">
    <property type="protein sequence ID" value="CAI49579.1"/>
    <property type="molecule type" value="Genomic_DNA"/>
</dbReference>
<dbReference type="Pfam" id="PF00582">
    <property type="entry name" value="Usp"/>
    <property type="match status" value="1"/>
</dbReference>
<dbReference type="PANTHER" id="PTHR46268:SF6">
    <property type="entry name" value="UNIVERSAL STRESS PROTEIN UP12"/>
    <property type="match status" value="1"/>
</dbReference>
<gene>
    <name evidence="3" type="ordered locus">NP_2976A</name>
</gene>
<organism evidence="3 4">
    <name type="scientific">Natronomonas pharaonis (strain ATCC 35678 / DSM 2160 / CIP 103997 / JCM 8858 / NBRC 14720 / NCIMB 2260 / Gabara)</name>
    <name type="common">Halobacterium pharaonis</name>
    <dbReference type="NCBI Taxonomy" id="348780"/>
    <lineage>
        <taxon>Archaea</taxon>
        <taxon>Methanobacteriati</taxon>
        <taxon>Methanobacteriota</taxon>
        <taxon>Stenosarchaea group</taxon>
        <taxon>Halobacteria</taxon>
        <taxon>Halobacteriales</taxon>
        <taxon>Natronomonadaceae</taxon>
        <taxon>Natronomonas</taxon>
    </lineage>
</organism>
<feature type="domain" description="UspA" evidence="2">
    <location>
        <begin position="1"/>
        <end position="127"/>
    </location>
</feature>
<protein>
    <submittedName>
        <fullName evidence="3">UspA domain protein</fullName>
    </submittedName>
</protein>
<proteinExistence type="inferred from homology"/>
<dbReference type="InterPro" id="IPR014729">
    <property type="entry name" value="Rossmann-like_a/b/a_fold"/>
</dbReference>
<comment type="similarity">
    <text evidence="1">Belongs to the universal stress protein A family.</text>
</comment>
<evidence type="ECO:0000313" key="4">
    <source>
        <dbReference type="Proteomes" id="UP000002698"/>
    </source>
</evidence>
<keyword evidence="4" id="KW-1185">Reference proteome</keyword>
<evidence type="ECO:0000256" key="1">
    <source>
        <dbReference type="ARBA" id="ARBA00008791"/>
    </source>
</evidence>
<dbReference type="STRING" id="348780.NP_2976A"/>
<dbReference type="Gene3D" id="3.40.50.620">
    <property type="entry name" value="HUPs"/>
    <property type="match status" value="1"/>
</dbReference>
<dbReference type="KEGG" id="nph:NP_2976A"/>
<accession>A0A1U7EWU8</accession>
<dbReference type="eggNOG" id="arCOG03050">
    <property type="taxonomic scope" value="Archaea"/>
</dbReference>
<sequence length="130" mass="13905">MTHIVLVIDDDEERARTAAEQVTDLDWDTDALDVTVLHVFTDNVEGATISQFGPAREARDVLEAAGVDVTLAETSGDPADKIVTYAADEDADVICLSGRKRSPAGKAVFGSVSQSVMLNSDRPVLFCPPE</sequence>
<dbReference type="PANTHER" id="PTHR46268">
    <property type="entry name" value="STRESS RESPONSE PROTEIN NHAX"/>
    <property type="match status" value="1"/>
</dbReference>
<dbReference type="InterPro" id="IPR006016">
    <property type="entry name" value="UspA"/>
</dbReference>
<evidence type="ECO:0000259" key="2">
    <source>
        <dbReference type="Pfam" id="PF00582"/>
    </source>
</evidence>
<evidence type="ECO:0000313" key="3">
    <source>
        <dbReference type="EMBL" id="CAI49579.1"/>
    </source>
</evidence>
<dbReference type="Proteomes" id="UP000002698">
    <property type="component" value="Chromosome"/>
</dbReference>
<dbReference type="EnsemblBacteria" id="CAI49579">
    <property type="protein sequence ID" value="CAI49579"/>
    <property type="gene ID" value="NP_2976A"/>
</dbReference>
<reference evidence="3 4" key="1">
    <citation type="journal article" date="2005" name="Genome Res.">
        <title>Living with two extremes: conclusions from the genome sequence of Natronomonas pharaonis.</title>
        <authorList>
            <person name="Falb M."/>
            <person name="Pfeiffer F."/>
            <person name="Palm P."/>
            <person name="Rodewald K."/>
            <person name="Hickmann V."/>
            <person name="Tittor J."/>
            <person name="Oesterhelt D."/>
        </authorList>
    </citation>
    <scope>NUCLEOTIDE SEQUENCE [LARGE SCALE GENOMIC DNA]</scope>
    <source>
        <strain evidence="4">ATCC 35678 / DSM 2160 / CIP 103997 / JCM 8858 / NBRC 14720 / NCIMB 2260 / Gabara</strain>
    </source>
</reference>